<dbReference type="Pfam" id="PF22936">
    <property type="entry name" value="Pol_BBD"/>
    <property type="match status" value="1"/>
</dbReference>
<dbReference type="InterPro" id="IPR054722">
    <property type="entry name" value="PolX-like_BBD"/>
</dbReference>
<dbReference type="AlphaFoldDB" id="A0A6L2LAT7"/>
<evidence type="ECO:0000259" key="2">
    <source>
        <dbReference type="Pfam" id="PF22936"/>
    </source>
</evidence>
<evidence type="ECO:0000256" key="1">
    <source>
        <dbReference type="SAM" id="MobiDB-lite"/>
    </source>
</evidence>
<organism evidence="4">
    <name type="scientific">Tanacetum cinerariifolium</name>
    <name type="common">Dalmatian daisy</name>
    <name type="synonym">Chrysanthemum cinerariifolium</name>
    <dbReference type="NCBI Taxonomy" id="118510"/>
    <lineage>
        <taxon>Eukaryota</taxon>
        <taxon>Viridiplantae</taxon>
        <taxon>Streptophyta</taxon>
        <taxon>Embryophyta</taxon>
        <taxon>Tracheophyta</taxon>
        <taxon>Spermatophyta</taxon>
        <taxon>Magnoliopsida</taxon>
        <taxon>eudicotyledons</taxon>
        <taxon>Gunneridae</taxon>
        <taxon>Pentapetalae</taxon>
        <taxon>asterids</taxon>
        <taxon>campanulids</taxon>
        <taxon>Asterales</taxon>
        <taxon>Asteraceae</taxon>
        <taxon>Asteroideae</taxon>
        <taxon>Anthemideae</taxon>
        <taxon>Anthemidinae</taxon>
        <taxon>Tanacetum</taxon>
    </lineage>
</organism>
<dbReference type="EMBL" id="BKCJ010003102">
    <property type="protein sequence ID" value="GEU52983.1"/>
    <property type="molecule type" value="Genomic_DNA"/>
</dbReference>
<feature type="compositionally biased region" description="Basic and acidic residues" evidence="1">
    <location>
        <begin position="97"/>
        <end position="120"/>
    </location>
</feature>
<proteinExistence type="predicted"/>
<gene>
    <name evidence="3" type="ORF">Tci_024961</name>
    <name evidence="4" type="ORF">Tci_029730</name>
</gene>
<sequence length="292" mass="33039">MTSLKSLDLDYSSKNHVRKFLHALPLKWRAKVTTIEEAKDLAILPLDELIDNLKVYEMVLDNDGITSKTTKEKVKSLALKFKVSREQISDDSDSQGESDKDIDEANRFGKDRGNSFENRGSESFRQKEVCYNYGIECHFASECRKPKENKDFMGGAWSDSENGDEHINDTICLMANKSKEVCLKCDLLPDDWIVDSGYTKHMTGNRRLFTLYKAYDGGHVVFGSNLNSKVIDGGNITYDSITISNVEYVSGLAFNFINIGYPKSLKEARGRPIEQVIGEFNERTPRSKSKQA</sequence>
<protein>
    <submittedName>
        <fullName evidence="4">Zf-CCHC domain-containing protein/UBN2 domain-containing protein</fullName>
    </submittedName>
</protein>
<evidence type="ECO:0000313" key="3">
    <source>
        <dbReference type="EMBL" id="GEU52983.1"/>
    </source>
</evidence>
<evidence type="ECO:0000313" key="4">
    <source>
        <dbReference type="EMBL" id="GEU57752.1"/>
    </source>
</evidence>
<feature type="domain" description="Retrovirus-related Pol polyprotein from transposon TNT 1-94-like beta-barrel" evidence="2">
    <location>
        <begin position="192"/>
        <end position="260"/>
    </location>
</feature>
<name>A0A6L2LAT7_TANCI</name>
<comment type="caution">
    <text evidence="4">The sequence shown here is derived from an EMBL/GenBank/DDBJ whole genome shotgun (WGS) entry which is preliminary data.</text>
</comment>
<dbReference type="EMBL" id="BKCJ010003886">
    <property type="protein sequence ID" value="GEU57752.1"/>
    <property type="molecule type" value="Genomic_DNA"/>
</dbReference>
<accession>A0A6L2LAT7</accession>
<reference evidence="4" key="1">
    <citation type="journal article" date="2019" name="Sci. Rep.">
        <title>Draft genome of Tanacetum cinerariifolium, the natural source of mosquito coil.</title>
        <authorList>
            <person name="Yamashiro T."/>
            <person name="Shiraishi A."/>
            <person name="Satake H."/>
            <person name="Nakayama K."/>
        </authorList>
    </citation>
    <scope>NUCLEOTIDE SEQUENCE</scope>
</reference>
<feature type="region of interest" description="Disordered" evidence="1">
    <location>
        <begin position="88"/>
        <end position="120"/>
    </location>
</feature>